<name>A0A1D2VNW3_9ASCO</name>
<dbReference type="GO" id="GO:0005524">
    <property type="term" value="F:ATP binding"/>
    <property type="evidence" value="ECO:0007669"/>
    <property type="project" value="InterPro"/>
</dbReference>
<dbReference type="InterPro" id="IPR014721">
    <property type="entry name" value="Ribsml_uS5_D2-typ_fold_subgr"/>
</dbReference>
<dbReference type="Gene3D" id="3.30.1540.20">
    <property type="entry name" value="MutL, C-terminal domain, dimerisation subdomain"/>
    <property type="match status" value="1"/>
</dbReference>
<protein>
    <recommendedName>
        <fullName evidence="8">MutL C-terminal dimerisation domain-containing protein</fullName>
    </recommendedName>
</protein>
<feature type="domain" description="MutL C-terminal dimerisation" evidence="4">
    <location>
        <begin position="642"/>
        <end position="819"/>
    </location>
</feature>
<evidence type="ECO:0000259" key="5">
    <source>
        <dbReference type="SMART" id="SM01340"/>
    </source>
</evidence>
<evidence type="ECO:0000256" key="2">
    <source>
        <dbReference type="ARBA" id="ARBA00022763"/>
    </source>
</evidence>
<dbReference type="SMART" id="SM00853">
    <property type="entry name" value="MutL_C"/>
    <property type="match status" value="1"/>
</dbReference>
<dbReference type="FunCoup" id="A0A1D2VNW3">
    <property type="interactions" value="476"/>
</dbReference>
<dbReference type="InterPro" id="IPR037198">
    <property type="entry name" value="MutL_C_sf"/>
</dbReference>
<dbReference type="AlphaFoldDB" id="A0A1D2VNW3"/>
<sequence>MGQLSLLDNQVLSLLKSETIITSVPIAIKEIIENSIDSQSTKIEAIVDLDNFSFIIKDNGSGINPDDLNLICSKRFLTSKLTSNDINDMKSLKTFGFRGESLFSISKITESFHIISKTQEYNSIFIKSINNHNPVIENVKMFNHLNLTNIKFLNKLYKNQYQIPINLDLKTSGTIVIVNNLFFNLPVRQSQLSRLSLLKVLDQIRLSILQISVLNPNVQLKIKLYPNFLITKAILPPLYSASCSNGAPNLLDNSTNMIQILNSVYGISIKNNYEFLSTESKSYKLSGIISTIPSQSKKYQFIFINNRRIDSNNQLFNTINQVFKSSDFGYNSFQYLQPYFNSSSLKQLSPQKIKSPYKYYKKTLNSITKPFSRYPVFIIKIECENSISDLIQDPSKLIYNSAHFKSINPIILKLLKTFLSEHGFTLNSNKSNNEKGNEKNIGGTTSKSSSINNTDSNRINLKRKFEDTLDINFKNTKDNISNIDDYNDENINLEQNDTTKHIKLLNQKVNKKSASLFLNSKIKTGRINIKEINGRWDNSNPNNSLFLRPFLSKFEFGFKGNDKLINNCYGESKSSLVEIMKKSKCHKKSHHCFDDYGNDNSILKINYKTAYTSEFFDNKIGRNEINLKNFKLSREDIAKLKVISQVDNKFILTTLNSSILLIVDQHACDERIKVEEIFCDFVERMNDKDFEMSIKLKEELRIEVCIDESDLLLNYLDEFNIWGFNFSIESGEDNSVNKVIITHLPYTLIERSNYKDGEFIKRCLIQHGYDLSENRKFFRKDKKDNNHEWLNELRYIPKVIIECLNSKACRGSVMFGDKLLVEECEILINKLGYCKLPFQCAHGRPTIVPIAYLGESRGNTQNTNNDENGGGDYLVVDDIYGKISLL</sequence>
<dbReference type="GO" id="GO:0016887">
    <property type="term" value="F:ATP hydrolysis activity"/>
    <property type="evidence" value="ECO:0007669"/>
    <property type="project" value="InterPro"/>
</dbReference>
<dbReference type="InterPro" id="IPR038973">
    <property type="entry name" value="MutL/Mlh/Pms-like"/>
</dbReference>
<dbReference type="GO" id="GO:0061982">
    <property type="term" value="P:meiosis I cell cycle process"/>
    <property type="evidence" value="ECO:0007669"/>
    <property type="project" value="UniProtKB-ARBA"/>
</dbReference>
<dbReference type="InterPro" id="IPR014790">
    <property type="entry name" value="MutL_C"/>
</dbReference>
<dbReference type="GO" id="GO:0032300">
    <property type="term" value="C:mismatch repair complex"/>
    <property type="evidence" value="ECO:0007669"/>
    <property type="project" value="InterPro"/>
</dbReference>
<evidence type="ECO:0000313" key="6">
    <source>
        <dbReference type="EMBL" id="ODV63289.1"/>
    </source>
</evidence>
<organism evidence="6 7">
    <name type="scientific">Ascoidea rubescens DSM 1968</name>
    <dbReference type="NCBI Taxonomy" id="1344418"/>
    <lineage>
        <taxon>Eukaryota</taxon>
        <taxon>Fungi</taxon>
        <taxon>Dikarya</taxon>
        <taxon>Ascomycota</taxon>
        <taxon>Saccharomycotina</taxon>
        <taxon>Saccharomycetes</taxon>
        <taxon>Ascoideaceae</taxon>
        <taxon>Ascoidea</taxon>
    </lineage>
</organism>
<dbReference type="GO" id="GO:0030983">
    <property type="term" value="F:mismatched DNA binding"/>
    <property type="evidence" value="ECO:0007669"/>
    <property type="project" value="InterPro"/>
</dbReference>
<dbReference type="Gene3D" id="3.30.230.10">
    <property type="match status" value="1"/>
</dbReference>
<dbReference type="GO" id="GO:0006298">
    <property type="term" value="P:mismatch repair"/>
    <property type="evidence" value="ECO:0007669"/>
    <property type="project" value="InterPro"/>
</dbReference>
<accession>A0A1D2VNW3</accession>
<keyword evidence="2" id="KW-0227">DNA damage</keyword>
<dbReference type="InterPro" id="IPR013507">
    <property type="entry name" value="DNA_mismatch_S5_2-like"/>
</dbReference>
<evidence type="ECO:0000313" key="7">
    <source>
        <dbReference type="Proteomes" id="UP000095038"/>
    </source>
</evidence>
<dbReference type="SMART" id="SM01340">
    <property type="entry name" value="DNA_mis_repair"/>
    <property type="match status" value="1"/>
</dbReference>
<comment type="similarity">
    <text evidence="1">Belongs to the DNA mismatch repair MutL/HexB family.</text>
</comment>
<keyword evidence="7" id="KW-1185">Reference proteome</keyword>
<evidence type="ECO:0008006" key="8">
    <source>
        <dbReference type="Google" id="ProtNLM"/>
    </source>
</evidence>
<dbReference type="Pfam" id="PF13589">
    <property type="entry name" value="HATPase_c_3"/>
    <property type="match status" value="1"/>
</dbReference>
<dbReference type="InterPro" id="IPR020568">
    <property type="entry name" value="Ribosomal_Su5_D2-typ_SF"/>
</dbReference>
<evidence type="ECO:0000256" key="1">
    <source>
        <dbReference type="ARBA" id="ARBA00006082"/>
    </source>
</evidence>
<dbReference type="EMBL" id="KV454475">
    <property type="protein sequence ID" value="ODV63289.1"/>
    <property type="molecule type" value="Genomic_DNA"/>
</dbReference>
<gene>
    <name evidence="6" type="ORF">ASCRUDRAFT_83265</name>
</gene>
<evidence type="ECO:0000256" key="3">
    <source>
        <dbReference type="SAM" id="MobiDB-lite"/>
    </source>
</evidence>
<dbReference type="SUPFAM" id="SSF54211">
    <property type="entry name" value="Ribosomal protein S5 domain 2-like"/>
    <property type="match status" value="1"/>
</dbReference>
<feature type="region of interest" description="Disordered" evidence="3">
    <location>
        <begin position="428"/>
        <end position="455"/>
    </location>
</feature>
<proteinExistence type="inferred from homology"/>
<reference evidence="7" key="1">
    <citation type="submission" date="2016-05" db="EMBL/GenBank/DDBJ databases">
        <title>Comparative genomics of biotechnologically important yeasts.</title>
        <authorList>
            <consortium name="DOE Joint Genome Institute"/>
            <person name="Riley R."/>
            <person name="Haridas S."/>
            <person name="Wolfe K.H."/>
            <person name="Lopes M.R."/>
            <person name="Hittinger C.T."/>
            <person name="Goker M."/>
            <person name="Salamov A."/>
            <person name="Wisecaver J."/>
            <person name="Long T.M."/>
            <person name="Aerts A.L."/>
            <person name="Barry K."/>
            <person name="Choi C."/>
            <person name="Clum A."/>
            <person name="Coughlan A.Y."/>
            <person name="Deshpande S."/>
            <person name="Douglass A.P."/>
            <person name="Hanson S.J."/>
            <person name="Klenk H.-P."/>
            <person name="Labutti K."/>
            <person name="Lapidus A."/>
            <person name="Lindquist E."/>
            <person name="Lipzen A."/>
            <person name="Meier-Kolthoff J.P."/>
            <person name="Ohm R.A."/>
            <person name="Otillar R.P."/>
            <person name="Pangilinan J."/>
            <person name="Peng Y."/>
            <person name="Rokas A."/>
            <person name="Rosa C.A."/>
            <person name="Scheuner C."/>
            <person name="Sibirny A.A."/>
            <person name="Slot J.C."/>
            <person name="Stielow J.B."/>
            <person name="Sun H."/>
            <person name="Kurtzman C.P."/>
            <person name="Blackwell M."/>
            <person name="Grigoriev I.V."/>
            <person name="Jeffries T.W."/>
        </authorList>
    </citation>
    <scope>NUCLEOTIDE SEQUENCE [LARGE SCALE GENOMIC DNA]</scope>
    <source>
        <strain evidence="7">DSM 1968</strain>
    </source>
</reference>
<dbReference type="STRING" id="1344418.A0A1D2VNW3"/>
<feature type="compositionally biased region" description="Polar residues" evidence="3">
    <location>
        <begin position="444"/>
        <end position="455"/>
    </location>
</feature>
<evidence type="ECO:0000259" key="4">
    <source>
        <dbReference type="SMART" id="SM00853"/>
    </source>
</evidence>
<dbReference type="GeneID" id="30968471"/>
<feature type="domain" description="DNA mismatch repair protein S5" evidence="5">
    <location>
        <begin position="261"/>
        <end position="420"/>
    </location>
</feature>
<dbReference type="InParanoid" id="A0A1D2VNW3"/>
<dbReference type="InterPro" id="IPR036890">
    <property type="entry name" value="HATPase_C_sf"/>
</dbReference>
<dbReference type="PANTHER" id="PTHR10073">
    <property type="entry name" value="DNA MISMATCH REPAIR PROTEIN MLH, PMS, MUTL"/>
    <property type="match status" value="1"/>
</dbReference>
<dbReference type="Proteomes" id="UP000095038">
    <property type="component" value="Unassembled WGS sequence"/>
</dbReference>
<dbReference type="RefSeq" id="XP_020049596.1">
    <property type="nucleotide sequence ID" value="XM_020194835.1"/>
</dbReference>
<dbReference type="SUPFAM" id="SSF118116">
    <property type="entry name" value="DNA mismatch repair protein MutL"/>
    <property type="match status" value="2"/>
</dbReference>
<dbReference type="OrthoDB" id="429932at2759"/>
<dbReference type="GO" id="GO:0140664">
    <property type="term" value="F:ATP-dependent DNA damage sensor activity"/>
    <property type="evidence" value="ECO:0007669"/>
    <property type="project" value="InterPro"/>
</dbReference>
<dbReference type="PANTHER" id="PTHR10073:SF47">
    <property type="entry name" value="DNA MISMATCH REPAIR PROTEIN MLH3"/>
    <property type="match status" value="1"/>
</dbReference>
<dbReference type="InterPro" id="IPR042120">
    <property type="entry name" value="MutL_C_dimsub"/>
</dbReference>
<dbReference type="SUPFAM" id="SSF55874">
    <property type="entry name" value="ATPase domain of HSP90 chaperone/DNA topoisomerase II/histidine kinase"/>
    <property type="match status" value="1"/>
</dbReference>
<dbReference type="Gene3D" id="3.30.565.10">
    <property type="entry name" value="Histidine kinase-like ATPase, C-terminal domain"/>
    <property type="match status" value="1"/>
</dbReference>